<proteinExistence type="predicted"/>
<dbReference type="Proteomes" id="UP000179001">
    <property type="component" value="Unassembled WGS sequence"/>
</dbReference>
<dbReference type="STRING" id="1798002.A2478_04675"/>
<accession>A0A1F5SYM3</accession>
<reference evidence="1 2" key="1">
    <citation type="journal article" date="2016" name="Nat. Commun.">
        <title>Thousands of microbial genomes shed light on interconnected biogeochemical processes in an aquifer system.</title>
        <authorList>
            <person name="Anantharaman K."/>
            <person name="Brown C.T."/>
            <person name="Hug L.A."/>
            <person name="Sharon I."/>
            <person name="Castelle C.J."/>
            <person name="Probst A.J."/>
            <person name="Thomas B.C."/>
            <person name="Singh A."/>
            <person name="Wilkins M.J."/>
            <person name="Karaoz U."/>
            <person name="Brodie E.L."/>
            <person name="Williams K.H."/>
            <person name="Hubbard S.S."/>
            <person name="Banfield J.F."/>
        </authorList>
    </citation>
    <scope>NUCLEOTIDE SEQUENCE [LARGE SCALE GENOMIC DNA]</scope>
</reference>
<evidence type="ECO:0000313" key="1">
    <source>
        <dbReference type="EMBL" id="OGF31752.1"/>
    </source>
</evidence>
<protein>
    <submittedName>
        <fullName evidence="1">Uncharacterized protein</fullName>
    </submittedName>
</protein>
<comment type="caution">
    <text evidence="1">The sequence shown here is derived from an EMBL/GenBank/DDBJ whole genome shotgun (WGS) entry which is preliminary data.</text>
</comment>
<gene>
    <name evidence="1" type="ORF">A2478_04675</name>
</gene>
<dbReference type="EMBL" id="MFGJ01000007">
    <property type="protein sequence ID" value="OGF31752.1"/>
    <property type="molecule type" value="Genomic_DNA"/>
</dbReference>
<evidence type="ECO:0000313" key="2">
    <source>
        <dbReference type="Proteomes" id="UP000179001"/>
    </source>
</evidence>
<dbReference type="AlphaFoldDB" id="A0A1F5SYM3"/>
<sequence>MIEISDEQLNQKREKAENFYKNIKKVWCPYFKENVHFNSEGYEHLLFKEWNKTRSRIEQYMRLRLLPFAPKIIGLSHTLQEYAESKRFERRKINSRWEKRLVLVRYYVFIAILNETRFKIIVKEVEGGAKMFHSIYPSWKKKKNSGILRKVLYSGDLEIE</sequence>
<name>A0A1F5SYM3_9BACT</name>
<organism evidence="1 2">
    <name type="scientific">Candidatus Falkowbacteria bacterium RIFOXYC2_FULL_36_12</name>
    <dbReference type="NCBI Taxonomy" id="1798002"/>
    <lineage>
        <taxon>Bacteria</taxon>
        <taxon>Candidatus Falkowiibacteriota</taxon>
    </lineage>
</organism>